<protein>
    <submittedName>
        <fullName evidence="7">Sigma54 specific transcriptional regulator, Fis family</fullName>
    </submittedName>
</protein>
<dbReference type="InterPro" id="IPR003018">
    <property type="entry name" value="GAF"/>
</dbReference>
<dbReference type="PROSITE" id="PS50045">
    <property type="entry name" value="SIGMA54_INTERACT_4"/>
    <property type="match status" value="1"/>
</dbReference>
<feature type="domain" description="Sigma-54 factor interaction" evidence="6">
    <location>
        <begin position="325"/>
        <end position="555"/>
    </location>
</feature>
<dbReference type="InterPro" id="IPR029016">
    <property type="entry name" value="GAF-like_dom_sf"/>
</dbReference>
<comment type="caution">
    <text evidence="7">The sequence shown here is derived from an EMBL/GenBank/DDBJ whole genome shotgun (WGS) entry which is preliminary data.</text>
</comment>
<dbReference type="Gene3D" id="3.30.450.40">
    <property type="match status" value="1"/>
</dbReference>
<dbReference type="STRING" id="1547922.ISF6_4481"/>
<accession>A0A0K8NV81</accession>
<dbReference type="CDD" id="cd00009">
    <property type="entry name" value="AAA"/>
    <property type="match status" value="1"/>
</dbReference>
<dbReference type="PROSITE" id="PS00675">
    <property type="entry name" value="SIGMA54_INTERACT_1"/>
    <property type="match status" value="1"/>
</dbReference>
<evidence type="ECO:0000313" key="8">
    <source>
        <dbReference type="Proteomes" id="UP000037660"/>
    </source>
</evidence>
<dbReference type="InterPro" id="IPR002078">
    <property type="entry name" value="Sigma_54_int"/>
</dbReference>
<reference evidence="7 8" key="2">
    <citation type="journal article" date="2016" name="Science">
        <title>A bacterium that degrades and assimilates poly(ethylene terephthalate).</title>
        <authorList>
            <person name="Yoshida S."/>
            <person name="Hiraga K."/>
            <person name="Takehana T."/>
            <person name="Taniguchi I."/>
            <person name="Yamaji H."/>
            <person name="Maeda Y."/>
            <person name="Toyohara K."/>
            <person name="Miyamoto K."/>
            <person name="Kimura Y."/>
            <person name="Oda K."/>
        </authorList>
    </citation>
    <scope>NUCLEOTIDE SEQUENCE [LARGE SCALE GENOMIC DNA]</scope>
    <source>
        <strain evidence="8">NBRC 110686 / TISTR 2288 / 201-F6</strain>
    </source>
</reference>
<dbReference type="Gene3D" id="3.40.50.300">
    <property type="entry name" value="P-loop containing nucleotide triphosphate hydrolases"/>
    <property type="match status" value="1"/>
</dbReference>
<keyword evidence="1" id="KW-0547">Nucleotide-binding</keyword>
<dbReference type="GO" id="GO:0043565">
    <property type="term" value="F:sequence-specific DNA binding"/>
    <property type="evidence" value="ECO:0007669"/>
    <property type="project" value="InterPro"/>
</dbReference>
<dbReference type="Pfam" id="PF00158">
    <property type="entry name" value="Sigma54_activat"/>
    <property type="match status" value="1"/>
</dbReference>
<dbReference type="SUPFAM" id="SSF52540">
    <property type="entry name" value="P-loop containing nucleoside triphosphate hydrolases"/>
    <property type="match status" value="1"/>
</dbReference>
<keyword evidence="8" id="KW-1185">Reference proteome</keyword>
<evidence type="ECO:0000256" key="2">
    <source>
        <dbReference type="ARBA" id="ARBA00022840"/>
    </source>
</evidence>
<keyword evidence="4" id="KW-0238">DNA-binding</keyword>
<dbReference type="PANTHER" id="PTHR32071:SF57">
    <property type="entry name" value="C4-DICARBOXYLATE TRANSPORT TRANSCRIPTIONAL REGULATORY PROTEIN DCTD"/>
    <property type="match status" value="1"/>
</dbReference>
<dbReference type="Gene3D" id="1.10.8.60">
    <property type="match status" value="1"/>
</dbReference>
<reference evidence="8" key="1">
    <citation type="submission" date="2015-07" db="EMBL/GenBank/DDBJ databases">
        <title>Discovery of a poly(ethylene terephthalate assimilation.</title>
        <authorList>
            <person name="Yoshida S."/>
            <person name="Hiraga K."/>
            <person name="Takehana T."/>
            <person name="Taniguchi I."/>
            <person name="Yamaji H."/>
            <person name="Maeda Y."/>
            <person name="Toyohara K."/>
            <person name="Miyamoto K."/>
            <person name="Kimura Y."/>
            <person name="Oda K."/>
        </authorList>
    </citation>
    <scope>NUCLEOTIDE SEQUENCE [LARGE SCALE GENOMIC DNA]</scope>
    <source>
        <strain evidence="8">NBRC 110686 / TISTR 2288 / 201-F6</strain>
    </source>
</reference>
<sequence>MGFSKDLRGVRQLWERFNAGLVDVEACRTPYHRLLLDEWRRCTALGVDVAMSRGRRLDDAAFRQRREAEQLLLETSVPIVQDVAHYLQDVPGIMILAERTGTVLHITGNPRVRERAAAHSGIVVGSEWTEGAAGTNGMGTALSMGRPVHVFATEHFCERWHAWSCAAAPIFDTDGRTVLGIIDFTTVESDFRDQALGLAVSVANSIQARMALHRELERRRLLSSFSETVRHYPHDDVLALDPLGRPVMHTPSERCRQIAERWRHGSADAADRVQSRTEVRAPGTGACIGSIVLLARPAGYQKVFRPDERPPPVAAAEPVTRFGEFATGDAETRRMLEDLRRIAAADVNLLIIGETGTGKELLARHVHACSRRSHEPYLAVNCGAISAELMESSFFGYVKGAFSGADPRGRAGYFESARGGTLFLDEVGELPAAMQAALLRVLEDGSFQRVGSCETRTATCRIIAATHRDLGQLIAQGRFRQDLYFRLKVVQRTIKPLRERPGDIRLLAEQFAQSLGLKHGVAAPTLTPDAHAALARYPWPGNARELRNAIEVATLAADGCIDTGCLPPEVLRGGSDGATAGPDPALARPAESLASLREIERQIIVGMLRKYRQVSVVAQRLGLARSTLYRKFAELDIRQAEFLGSAPDPAADEPPPQR</sequence>
<dbReference type="GO" id="GO:0006355">
    <property type="term" value="P:regulation of DNA-templated transcription"/>
    <property type="evidence" value="ECO:0007669"/>
    <property type="project" value="InterPro"/>
</dbReference>
<proteinExistence type="predicted"/>
<dbReference type="Pfam" id="PF25601">
    <property type="entry name" value="AAA_lid_14"/>
    <property type="match status" value="1"/>
</dbReference>
<dbReference type="InterPro" id="IPR025662">
    <property type="entry name" value="Sigma_54_int_dom_ATP-bd_1"/>
</dbReference>
<dbReference type="EMBL" id="BBYR01000007">
    <property type="protein sequence ID" value="GAP34306.1"/>
    <property type="molecule type" value="Genomic_DNA"/>
</dbReference>
<name>A0A0K8NV81_PISS1</name>
<keyword evidence="5" id="KW-0804">Transcription</keyword>
<dbReference type="InterPro" id="IPR027417">
    <property type="entry name" value="P-loop_NTPase"/>
</dbReference>
<dbReference type="Pfam" id="PF01590">
    <property type="entry name" value="GAF"/>
    <property type="match status" value="1"/>
</dbReference>
<dbReference type="SMART" id="SM00382">
    <property type="entry name" value="AAA"/>
    <property type="match status" value="1"/>
</dbReference>
<evidence type="ECO:0000256" key="1">
    <source>
        <dbReference type="ARBA" id="ARBA00022741"/>
    </source>
</evidence>
<evidence type="ECO:0000259" key="6">
    <source>
        <dbReference type="PROSITE" id="PS50045"/>
    </source>
</evidence>
<keyword evidence="3" id="KW-0805">Transcription regulation</keyword>
<organism evidence="7 8">
    <name type="scientific">Piscinibacter sakaiensis</name>
    <name type="common">Ideonella sakaiensis</name>
    <dbReference type="NCBI Taxonomy" id="1547922"/>
    <lineage>
        <taxon>Bacteria</taxon>
        <taxon>Pseudomonadati</taxon>
        <taxon>Pseudomonadota</taxon>
        <taxon>Betaproteobacteria</taxon>
        <taxon>Burkholderiales</taxon>
        <taxon>Sphaerotilaceae</taxon>
        <taxon>Piscinibacter</taxon>
    </lineage>
</organism>
<dbReference type="AlphaFoldDB" id="A0A0K8NV81"/>
<dbReference type="Proteomes" id="UP000037660">
    <property type="component" value="Unassembled WGS sequence"/>
</dbReference>
<dbReference type="InterPro" id="IPR058031">
    <property type="entry name" value="AAA_lid_NorR"/>
</dbReference>
<keyword evidence="2" id="KW-0067">ATP-binding</keyword>
<evidence type="ECO:0000256" key="3">
    <source>
        <dbReference type="ARBA" id="ARBA00023015"/>
    </source>
</evidence>
<dbReference type="GO" id="GO:0005524">
    <property type="term" value="F:ATP binding"/>
    <property type="evidence" value="ECO:0007669"/>
    <property type="project" value="UniProtKB-KW"/>
</dbReference>
<dbReference type="Gene3D" id="1.10.10.60">
    <property type="entry name" value="Homeodomain-like"/>
    <property type="match status" value="1"/>
</dbReference>
<evidence type="ECO:0000313" key="7">
    <source>
        <dbReference type="EMBL" id="GAP34306.1"/>
    </source>
</evidence>
<evidence type="ECO:0000256" key="5">
    <source>
        <dbReference type="ARBA" id="ARBA00023163"/>
    </source>
</evidence>
<dbReference type="Pfam" id="PF02954">
    <property type="entry name" value="HTH_8"/>
    <property type="match status" value="1"/>
</dbReference>
<dbReference type="SUPFAM" id="SSF46689">
    <property type="entry name" value="Homeodomain-like"/>
    <property type="match status" value="1"/>
</dbReference>
<dbReference type="InterPro" id="IPR009057">
    <property type="entry name" value="Homeodomain-like_sf"/>
</dbReference>
<dbReference type="InterPro" id="IPR003593">
    <property type="entry name" value="AAA+_ATPase"/>
</dbReference>
<dbReference type="FunFam" id="3.40.50.300:FF:000006">
    <property type="entry name" value="DNA-binding transcriptional regulator NtrC"/>
    <property type="match status" value="1"/>
</dbReference>
<dbReference type="InterPro" id="IPR002197">
    <property type="entry name" value="HTH_Fis"/>
</dbReference>
<dbReference type="PANTHER" id="PTHR32071">
    <property type="entry name" value="TRANSCRIPTIONAL REGULATORY PROTEIN"/>
    <property type="match status" value="1"/>
</dbReference>
<gene>
    <name evidence="7" type="ORF">ISF6_4481</name>
</gene>
<evidence type="ECO:0000256" key="4">
    <source>
        <dbReference type="ARBA" id="ARBA00023125"/>
    </source>
</evidence>